<keyword evidence="7" id="KW-0133">Cell shape</keyword>
<dbReference type="Pfam" id="PF10555">
    <property type="entry name" value="MraY_sig1"/>
    <property type="match status" value="1"/>
</dbReference>
<dbReference type="GO" id="GO:0071555">
    <property type="term" value="P:cell wall organization"/>
    <property type="evidence" value="ECO:0007669"/>
    <property type="project" value="UniProtKB-KW"/>
</dbReference>
<feature type="transmembrane region" description="Helical" evidence="7">
    <location>
        <begin position="181"/>
        <end position="200"/>
    </location>
</feature>
<keyword evidence="7" id="KW-0961">Cell wall biogenesis/degradation</keyword>
<name>A0A0A2V1U1_9BACI</name>
<dbReference type="Pfam" id="PF00953">
    <property type="entry name" value="Glycos_transf_4"/>
    <property type="match status" value="1"/>
</dbReference>
<keyword evidence="11" id="KW-1185">Reference proteome</keyword>
<keyword evidence="7" id="KW-0573">Peptidoglycan synthesis</keyword>
<dbReference type="AlphaFoldDB" id="A0A0A2V1U1"/>
<comment type="catalytic activity">
    <reaction evidence="7">
        <text>UDP-N-acetyl-alpha-D-muramoyl-L-alanyl-gamma-D-glutamyl-meso-2,6-diaminopimeloyl-D-alanyl-D-alanine + di-trans,octa-cis-undecaprenyl phosphate = di-trans,octa-cis-undecaprenyl diphospho-N-acetyl-alpha-D-muramoyl-L-alanyl-D-glutamyl-meso-2,6-diaminopimeloyl-D-alanyl-D-alanine + UMP</text>
        <dbReference type="Rhea" id="RHEA:28386"/>
        <dbReference type="ChEBI" id="CHEBI:57865"/>
        <dbReference type="ChEBI" id="CHEBI:60392"/>
        <dbReference type="ChEBI" id="CHEBI:61386"/>
        <dbReference type="ChEBI" id="CHEBI:61387"/>
        <dbReference type="EC" id="2.7.8.13"/>
    </reaction>
</comment>
<keyword evidence="7" id="KW-0131">Cell cycle</keyword>
<feature type="binding site" evidence="9">
    <location>
        <position position="173"/>
    </location>
    <ligand>
        <name>Mg(2+)</name>
        <dbReference type="ChEBI" id="CHEBI:18420"/>
    </ligand>
</feature>
<feature type="transmembrane region" description="Helical" evidence="7">
    <location>
        <begin position="206"/>
        <end position="223"/>
    </location>
</feature>
<comment type="caution">
    <text evidence="10">The sequence shown here is derived from an EMBL/GenBank/DDBJ whole genome shotgun (WGS) entry which is preliminary data.</text>
</comment>
<keyword evidence="7" id="KW-1003">Cell membrane</keyword>
<keyword evidence="3 7" id="KW-0808">Transferase</keyword>
<feature type="transmembrane region" description="Helical" evidence="7">
    <location>
        <begin position="255"/>
        <end position="278"/>
    </location>
</feature>
<dbReference type="GO" id="GO:0046872">
    <property type="term" value="F:metal ion binding"/>
    <property type="evidence" value="ECO:0007669"/>
    <property type="project" value="UniProtKB-KW"/>
</dbReference>
<dbReference type="NCBIfam" id="TIGR00445">
    <property type="entry name" value="mraY"/>
    <property type="match status" value="1"/>
</dbReference>
<feature type="transmembrane region" description="Helical" evidence="7">
    <location>
        <begin position="81"/>
        <end position="99"/>
    </location>
</feature>
<reference evidence="10 11" key="1">
    <citation type="submission" date="2013-08" db="EMBL/GenBank/DDBJ databases">
        <title>Genome of Pontibacillus chungwhensis.</title>
        <authorList>
            <person name="Wang Q."/>
            <person name="Wang G."/>
        </authorList>
    </citation>
    <scope>NUCLEOTIDE SEQUENCE [LARGE SCALE GENOMIC DNA]</scope>
    <source>
        <strain evidence="10 11">BH030062</strain>
    </source>
</reference>
<organism evidence="10 11">
    <name type="scientific">Pontibacillus chungwhensis BH030062</name>
    <dbReference type="NCBI Taxonomy" id="1385513"/>
    <lineage>
        <taxon>Bacteria</taxon>
        <taxon>Bacillati</taxon>
        <taxon>Bacillota</taxon>
        <taxon>Bacilli</taxon>
        <taxon>Bacillales</taxon>
        <taxon>Bacillaceae</taxon>
        <taxon>Pontibacillus</taxon>
    </lineage>
</organism>
<evidence type="ECO:0000313" key="11">
    <source>
        <dbReference type="Proteomes" id="UP000030153"/>
    </source>
</evidence>
<dbReference type="InterPro" id="IPR003524">
    <property type="entry name" value="PNAcMuramoyl-5peptid_Trfase"/>
</dbReference>
<feature type="binding site" evidence="9">
    <location>
        <position position="234"/>
    </location>
    <ligand>
        <name>Mg(2+)</name>
        <dbReference type="ChEBI" id="CHEBI:18420"/>
    </ligand>
</feature>
<comment type="similarity">
    <text evidence="2 7">Belongs to the glycosyltransferase 4 family. MraY subfamily.</text>
</comment>
<dbReference type="InterPro" id="IPR018480">
    <property type="entry name" value="PNAcMuramoyl-5peptid_Trfase_CS"/>
</dbReference>
<evidence type="ECO:0000256" key="3">
    <source>
        <dbReference type="ARBA" id="ARBA00022679"/>
    </source>
</evidence>
<feature type="transmembrane region" description="Helical" evidence="7">
    <location>
        <begin position="155"/>
        <end position="174"/>
    </location>
</feature>
<dbReference type="GO" id="GO:0008963">
    <property type="term" value="F:phospho-N-acetylmuramoyl-pentapeptide-transferase activity"/>
    <property type="evidence" value="ECO:0007669"/>
    <property type="project" value="UniProtKB-UniRule"/>
</dbReference>
<sequence>MNEQVLLITMAIAFLITVLISPIFIPFLRRLKFGQSIRDEGPKSHQKKSGTPTMGGLMILVAVSITTLVMTSKFNPDPMNFEVFLLLFVLIGYGLLGFLDDFIKVAMKRNLGLTSKQKMVGQLFIAAVFYIILRRHDFPTYIGIPGTDFQVDLGWGYALLIVFMLVGSSNAVNLTDGLDGLLAGTAAIAFGAFGILAWHGVPQFEIAVFTLAIVGSLLGFLVFNAHPAKVFMGDTGSLALGGAIGAIAILTKLEILLVIIGGVFVLETLSVIIQVISFKTTGKRVFKMSPLHHHYELMGWSEWRVVTTFWLVGLLFAALGVYIEVWIN</sequence>
<dbReference type="CDD" id="cd06852">
    <property type="entry name" value="GT_MraY"/>
    <property type="match status" value="1"/>
</dbReference>
<feature type="transmembrane region" description="Helical" evidence="7">
    <location>
        <begin position="119"/>
        <end position="135"/>
    </location>
</feature>
<dbReference type="PANTHER" id="PTHR22926">
    <property type="entry name" value="PHOSPHO-N-ACETYLMURAMOYL-PENTAPEPTIDE-TRANSFERASE"/>
    <property type="match status" value="1"/>
</dbReference>
<evidence type="ECO:0000256" key="4">
    <source>
        <dbReference type="ARBA" id="ARBA00022692"/>
    </source>
</evidence>
<dbReference type="GO" id="GO:0005886">
    <property type="term" value="C:plasma membrane"/>
    <property type="evidence" value="ECO:0007669"/>
    <property type="project" value="UniProtKB-SubCell"/>
</dbReference>
<accession>A0A0A2V1U1</accession>
<dbReference type="PROSITE" id="PS01348">
    <property type="entry name" value="MRAY_2"/>
    <property type="match status" value="1"/>
</dbReference>
<dbReference type="GO" id="GO:0008360">
    <property type="term" value="P:regulation of cell shape"/>
    <property type="evidence" value="ECO:0007669"/>
    <property type="project" value="UniProtKB-KW"/>
</dbReference>
<evidence type="ECO:0000256" key="5">
    <source>
        <dbReference type="ARBA" id="ARBA00022989"/>
    </source>
</evidence>
<dbReference type="GO" id="GO:0009252">
    <property type="term" value="P:peptidoglycan biosynthetic process"/>
    <property type="evidence" value="ECO:0007669"/>
    <property type="project" value="UniProtKB-UniRule"/>
</dbReference>
<dbReference type="STRING" id="1385513.N780_10445"/>
<comment type="pathway">
    <text evidence="7">Cell wall biogenesis; peptidoglycan biosynthesis.</text>
</comment>
<proteinExistence type="inferred from homology"/>
<comment type="subcellular location">
    <subcellularLocation>
        <location evidence="7">Cell membrane</location>
        <topology evidence="7">Multi-pass membrane protein</topology>
    </subcellularLocation>
    <subcellularLocation>
        <location evidence="1">Membrane</location>
        <topology evidence="1">Multi-pass membrane protein</topology>
    </subcellularLocation>
</comment>
<comment type="function">
    <text evidence="7">Catalyzes the initial step of the lipid cycle reactions in the biosynthesis of the cell wall peptidoglycan: transfers peptidoglycan precursor phospho-MurNAc-pentapeptide from UDP-MurNAc-pentapeptide onto the lipid carrier undecaprenyl phosphate, yielding undecaprenyl-pyrophosphoryl-MurNAc-pentapeptide, known as lipid I.</text>
</comment>
<dbReference type="GO" id="GO:0051301">
    <property type="term" value="P:cell division"/>
    <property type="evidence" value="ECO:0007669"/>
    <property type="project" value="UniProtKB-KW"/>
</dbReference>
<evidence type="ECO:0000256" key="2">
    <source>
        <dbReference type="ARBA" id="ARBA00005583"/>
    </source>
</evidence>
<keyword evidence="7 9" id="KW-0460">Magnesium</keyword>
<feature type="transmembrane region" description="Helical" evidence="7">
    <location>
        <begin position="230"/>
        <end position="249"/>
    </location>
</feature>
<evidence type="ECO:0000256" key="1">
    <source>
        <dbReference type="ARBA" id="ARBA00004141"/>
    </source>
</evidence>
<dbReference type="EMBL" id="AVBG01000001">
    <property type="protein sequence ID" value="KGP92771.1"/>
    <property type="molecule type" value="Genomic_DNA"/>
</dbReference>
<comment type="cofactor">
    <cofactor evidence="7 9">
        <name>Mg(2+)</name>
        <dbReference type="ChEBI" id="CHEBI:18420"/>
    </cofactor>
</comment>
<dbReference type="PROSITE" id="PS01347">
    <property type="entry name" value="MRAY_1"/>
    <property type="match status" value="1"/>
</dbReference>
<dbReference type="GO" id="GO:0051992">
    <property type="term" value="F:UDP-N-acetylmuramoyl-L-alanyl-D-glutamyl-meso-2,6-diaminopimelyl-D-alanyl-D-alanine:undecaprenyl-phosphate transferase activity"/>
    <property type="evidence" value="ECO:0007669"/>
    <property type="project" value="RHEA"/>
</dbReference>
<dbReference type="OrthoDB" id="9805475at2"/>
<evidence type="ECO:0000256" key="7">
    <source>
        <dbReference type="HAMAP-Rule" id="MF_00038"/>
    </source>
</evidence>
<dbReference type="RefSeq" id="WP_036778450.1">
    <property type="nucleotide sequence ID" value="NZ_AVBG01000001.1"/>
</dbReference>
<dbReference type="PANTHER" id="PTHR22926:SF5">
    <property type="entry name" value="PHOSPHO-N-ACETYLMURAMOYL-PENTAPEPTIDE-TRANSFERASE HOMOLOG"/>
    <property type="match status" value="1"/>
</dbReference>
<keyword evidence="7 9" id="KW-0479">Metal-binding</keyword>
<keyword evidence="6 7" id="KW-0472">Membrane</keyword>
<dbReference type="EC" id="2.7.8.13" evidence="7 8"/>
<gene>
    <name evidence="7" type="primary">mraY</name>
    <name evidence="10" type="ORF">N780_10445</name>
</gene>
<evidence type="ECO:0000313" key="10">
    <source>
        <dbReference type="EMBL" id="KGP92771.1"/>
    </source>
</evidence>
<dbReference type="Proteomes" id="UP000030153">
    <property type="component" value="Unassembled WGS sequence"/>
</dbReference>
<evidence type="ECO:0000256" key="8">
    <source>
        <dbReference type="NCBIfam" id="TIGR00445"/>
    </source>
</evidence>
<dbReference type="InterPro" id="IPR000715">
    <property type="entry name" value="Glycosyl_transferase_4"/>
</dbReference>
<evidence type="ECO:0000256" key="6">
    <source>
        <dbReference type="ARBA" id="ARBA00023136"/>
    </source>
</evidence>
<keyword evidence="4 7" id="KW-0812">Transmembrane</keyword>
<feature type="transmembrane region" description="Helical" evidence="7">
    <location>
        <begin position="6"/>
        <end position="28"/>
    </location>
</feature>
<evidence type="ECO:0000256" key="9">
    <source>
        <dbReference type="PIRSR" id="PIRSR600715-1"/>
    </source>
</evidence>
<dbReference type="HAMAP" id="MF_00038">
    <property type="entry name" value="MraY"/>
    <property type="match status" value="1"/>
</dbReference>
<feature type="transmembrane region" description="Helical" evidence="7">
    <location>
        <begin position="49"/>
        <end position="69"/>
    </location>
</feature>
<dbReference type="eggNOG" id="COG0472">
    <property type="taxonomic scope" value="Bacteria"/>
</dbReference>
<protein>
    <recommendedName>
        <fullName evidence="7 8">Phospho-N-acetylmuramoyl-pentapeptide-transferase</fullName>
        <ecNumber evidence="7 8">2.7.8.13</ecNumber>
    </recommendedName>
    <alternativeName>
        <fullName evidence="7">UDP-MurNAc-pentapeptide phosphotransferase</fullName>
    </alternativeName>
</protein>
<keyword evidence="7" id="KW-0132">Cell division</keyword>
<keyword evidence="5 7" id="KW-1133">Transmembrane helix</keyword>
<feature type="transmembrane region" description="Helical" evidence="7">
    <location>
        <begin position="305"/>
        <end position="327"/>
    </location>
</feature>
<dbReference type="UniPathway" id="UPA00219"/>